<feature type="domain" description="Glycosyl hydrolase family 13 catalytic" evidence="2">
    <location>
        <begin position="13"/>
        <end position="394"/>
    </location>
</feature>
<evidence type="ECO:0000313" key="4">
    <source>
        <dbReference type="Proteomes" id="UP000316298"/>
    </source>
</evidence>
<dbReference type="GO" id="GO:0009313">
    <property type="term" value="P:oligosaccharide catabolic process"/>
    <property type="evidence" value="ECO:0007669"/>
    <property type="project" value="TreeGrafter"/>
</dbReference>
<name>A0A542E7J5_9ACTN</name>
<dbReference type="PANTHER" id="PTHR10357:SF179">
    <property type="entry name" value="NEUTRAL AND BASIC AMINO ACID TRANSPORT PROTEIN RBAT"/>
    <property type="match status" value="1"/>
</dbReference>
<dbReference type="Pfam" id="PF00128">
    <property type="entry name" value="Alpha-amylase"/>
    <property type="match status" value="1"/>
</dbReference>
<dbReference type="AlphaFoldDB" id="A0A542E7J5"/>
<proteinExistence type="inferred from homology"/>
<dbReference type="SUPFAM" id="SSF51445">
    <property type="entry name" value="(Trans)glycosidases"/>
    <property type="match status" value="1"/>
</dbReference>
<dbReference type="GO" id="GO:0004556">
    <property type="term" value="F:alpha-amylase activity"/>
    <property type="evidence" value="ECO:0007669"/>
    <property type="project" value="TreeGrafter"/>
</dbReference>
<evidence type="ECO:0000256" key="1">
    <source>
        <dbReference type="ARBA" id="ARBA00008061"/>
    </source>
</evidence>
<evidence type="ECO:0000259" key="2">
    <source>
        <dbReference type="SMART" id="SM00642"/>
    </source>
</evidence>
<dbReference type="RefSeq" id="WP_141858198.1">
    <property type="nucleotide sequence ID" value="NZ_BAAAKA010000025.1"/>
</dbReference>
<reference evidence="3 4" key="1">
    <citation type="submission" date="2019-06" db="EMBL/GenBank/DDBJ databases">
        <title>Sequencing the genomes of 1000 actinobacteria strains.</title>
        <authorList>
            <person name="Klenk H.-P."/>
        </authorList>
    </citation>
    <scope>NUCLEOTIDE SEQUENCE [LARGE SCALE GENOMIC DNA]</scope>
    <source>
        <strain evidence="3 4">DSM 17305</strain>
    </source>
</reference>
<dbReference type="CDD" id="cd11332">
    <property type="entry name" value="AmyAc_OligoGlu_TS"/>
    <property type="match status" value="1"/>
</dbReference>
<dbReference type="SMART" id="SM00642">
    <property type="entry name" value="Aamy"/>
    <property type="match status" value="1"/>
</dbReference>
<sequence length="513" mass="58039">MADEWWRGAAIYQVYLRSFADGNGDGIGDLAGLRERLPYLAELGVDAIWLNPWYPSPMADGGYDVADYRAIDPAFGTLAAAETYIAEAHALGIRTIIDIVPNHGSDQQDWFLQALQAGPGSPERERFLFRPGRDDGPPNDWQSIFNGPAWTQVEDGEWYLHLFAPEQPDFNWRNAEVVEEFHDILRFWLDRGVDGIRIDSAAVLFKDLDSVEESYTDHDEVHEVYRGWRRISDQYQDRFFVGEMWMPDQERFALYLRPDELHTAFNFDFLSRPWEAGELKASIDLTLSTHVPIGAPPTWVLSNHDVTRPVTKYGRADTSFSHQDRKHGMPTDLVLGERRARAAALLAMALPGGLYVYQGEELGLPEVEDLPDDLLQDPIFTRSKGADRGRDGCRVPLPWSGKEPPFGFGDGTPWLPQPADWKNLTVESQFDDQNSMLALYRTGLRLRRELLGDGTLSWVDSAADVLVFRRERLTCVTNLSADAVDLPPYEEVLISSIPLDDGRLPSDATAWIR</sequence>
<protein>
    <submittedName>
        <fullName evidence="3">Alpha-glucosidase</fullName>
    </submittedName>
</protein>
<evidence type="ECO:0000313" key="3">
    <source>
        <dbReference type="EMBL" id="TQJ11226.1"/>
    </source>
</evidence>
<gene>
    <name evidence="3" type="ORF">FB475_4134</name>
</gene>
<dbReference type="PANTHER" id="PTHR10357">
    <property type="entry name" value="ALPHA-AMYLASE FAMILY MEMBER"/>
    <property type="match status" value="1"/>
</dbReference>
<dbReference type="EMBL" id="VFMM01000002">
    <property type="protein sequence ID" value="TQJ11226.1"/>
    <property type="molecule type" value="Genomic_DNA"/>
</dbReference>
<comment type="similarity">
    <text evidence="1">Belongs to the glycosyl hydrolase 13 family.</text>
</comment>
<dbReference type="InterPro" id="IPR045857">
    <property type="entry name" value="O16G_dom_2"/>
</dbReference>
<dbReference type="OrthoDB" id="9043248at2"/>
<dbReference type="Gene3D" id="3.20.20.80">
    <property type="entry name" value="Glycosidases"/>
    <property type="match status" value="2"/>
</dbReference>
<dbReference type="InterPro" id="IPR006047">
    <property type="entry name" value="GH13_cat_dom"/>
</dbReference>
<dbReference type="Proteomes" id="UP000316298">
    <property type="component" value="Unassembled WGS sequence"/>
</dbReference>
<dbReference type="InterPro" id="IPR017853">
    <property type="entry name" value="GH"/>
</dbReference>
<organism evidence="3 4">
    <name type="scientific">Kribbella jejuensis</name>
    <dbReference type="NCBI Taxonomy" id="236068"/>
    <lineage>
        <taxon>Bacteria</taxon>
        <taxon>Bacillati</taxon>
        <taxon>Actinomycetota</taxon>
        <taxon>Actinomycetes</taxon>
        <taxon>Propionibacteriales</taxon>
        <taxon>Kribbellaceae</taxon>
        <taxon>Kribbella</taxon>
    </lineage>
</organism>
<accession>A0A542E7J5</accession>
<keyword evidence="4" id="KW-1185">Reference proteome</keyword>
<dbReference type="Gene3D" id="3.90.400.10">
    <property type="entry name" value="Oligo-1,6-glucosidase, Domain 2"/>
    <property type="match status" value="1"/>
</dbReference>
<comment type="caution">
    <text evidence="3">The sequence shown here is derived from an EMBL/GenBank/DDBJ whole genome shotgun (WGS) entry which is preliminary data.</text>
</comment>